<reference evidence="2 3" key="1">
    <citation type="submission" date="2019-01" db="EMBL/GenBank/DDBJ databases">
        <title>Genome sequences of marine Pseudoalteromonas species.</title>
        <authorList>
            <person name="Boraston A.B."/>
            <person name="Hehemann J.-H."/>
            <person name="Vickers C.J."/>
            <person name="Salama-Alber O."/>
            <person name="Abe K."/>
            <person name="Hettle A.J."/>
        </authorList>
    </citation>
    <scope>NUCLEOTIDE SEQUENCE [LARGE SCALE GENOMIC DNA]</scope>
    <source>
        <strain evidence="2 3">PS42</strain>
    </source>
</reference>
<dbReference type="Gene3D" id="3.40.50.300">
    <property type="entry name" value="P-loop containing nucleotide triphosphate hydrolases"/>
    <property type="match status" value="1"/>
</dbReference>
<dbReference type="InterPro" id="IPR027417">
    <property type="entry name" value="P-loop_NTPase"/>
</dbReference>
<sequence length="360" mass="42038">MHLKKIEILNLWDKAPLEIKFDNRVTFLTGINGSGKSSVLNIIYDSLSIHKDMPATSKNRFWSTNATFDNNISSYSCIFPLPESKEVILEKFENERHFHKQELLEELESLYISDKEELVKSVRYNEELKGHSAKFFLEENGQAIPSNKHISKIPNLFIFQEDRECLHSSEKTNGIVNFSSFLFYKNSIDERFAYIRESFAIYESRTSKRIEDILLKKEIFSIEDLSNEKDHSFKSALQEIHEKSTILNYLNKYMELSGKKVCRDKENKITLCKLNDSTPINWSLLSRGEKTLIYLFLVAFIYKDSIFLLDEPEISLHVEWQKNLIRDLSQIAPTSQFIIATHSPTLIREGWVDNCLNIKI</sequence>
<feature type="domain" description="ATPase AAA-type core" evidence="1">
    <location>
        <begin position="25"/>
        <end position="347"/>
    </location>
</feature>
<dbReference type="EMBL" id="SEUK01000052">
    <property type="protein sequence ID" value="KAA1158622.1"/>
    <property type="molecule type" value="Genomic_DNA"/>
</dbReference>
<comment type="caution">
    <text evidence="2">The sequence shown here is derived from an EMBL/GenBank/DDBJ whole genome shotgun (WGS) entry which is preliminary data.</text>
</comment>
<dbReference type="PANTHER" id="PTHR43581">
    <property type="entry name" value="ATP/GTP PHOSPHATASE"/>
    <property type="match status" value="1"/>
</dbReference>
<evidence type="ECO:0000313" key="3">
    <source>
        <dbReference type="Proteomes" id="UP000324162"/>
    </source>
</evidence>
<protein>
    <recommendedName>
        <fullName evidence="1">ATPase AAA-type core domain-containing protein</fullName>
    </recommendedName>
</protein>
<evidence type="ECO:0000259" key="1">
    <source>
        <dbReference type="Pfam" id="PF13304"/>
    </source>
</evidence>
<dbReference type="InterPro" id="IPR003959">
    <property type="entry name" value="ATPase_AAA_core"/>
</dbReference>
<dbReference type="PANTHER" id="PTHR43581:SF2">
    <property type="entry name" value="EXCINUCLEASE ATPASE SUBUNIT"/>
    <property type="match status" value="1"/>
</dbReference>
<dbReference type="GO" id="GO:0005524">
    <property type="term" value="F:ATP binding"/>
    <property type="evidence" value="ECO:0007669"/>
    <property type="project" value="InterPro"/>
</dbReference>
<name>A0AB73BEI4_9GAMM</name>
<dbReference type="SUPFAM" id="SSF52540">
    <property type="entry name" value="P-loop containing nucleoside triphosphate hydrolases"/>
    <property type="match status" value="1"/>
</dbReference>
<gene>
    <name evidence="2" type="ORF">EU508_13985</name>
</gene>
<dbReference type="RefSeq" id="WP_149614667.1">
    <property type="nucleotide sequence ID" value="NZ_SEUK01000052.1"/>
</dbReference>
<dbReference type="GO" id="GO:0016887">
    <property type="term" value="F:ATP hydrolysis activity"/>
    <property type="evidence" value="ECO:0007669"/>
    <property type="project" value="InterPro"/>
</dbReference>
<dbReference type="AlphaFoldDB" id="A0AB73BEI4"/>
<proteinExistence type="predicted"/>
<dbReference type="Proteomes" id="UP000324162">
    <property type="component" value="Unassembled WGS sequence"/>
</dbReference>
<dbReference type="InterPro" id="IPR051396">
    <property type="entry name" value="Bact_Antivir_Def_Nuclease"/>
</dbReference>
<organism evidence="2 3">
    <name type="scientific">Pseudoalteromonas fuliginea</name>
    <dbReference type="NCBI Taxonomy" id="1872678"/>
    <lineage>
        <taxon>Bacteria</taxon>
        <taxon>Pseudomonadati</taxon>
        <taxon>Pseudomonadota</taxon>
        <taxon>Gammaproteobacteria</taxon>
        <taxon>Alteromonadales</taxon>
        <taxon>Pseudoalteromonadaceae</taxon>
        <taxon>Pseudoalteromonas</taxon>
    </lineage>
</organism>
<accession>A0AB73BEI4</accession>
<dbReference type="Pfam" id="PF13304">
    <property type="entry name" value="AAA_21"/>
    <property type="match status" value="1"/>
</dbReference>
<evidence type="ECO:0000313" key="2">
    <source>
        <dbReference type="EMBL" id="KAA1158622.1"/>
    </source>
</evidence>